<dbReference type="PANTHER" id="PTHR36849:SF1">
    <property type="entry name" value="CYTOPLASMIC PROTEIN"/>
    <property type="match status" value="1"/>
</dbReference>
<protein>
    <submittedName>
        <fullName evidence="1">DUF488 family protein</fullName>
    </submittedName>
</protein>
<evidence type="ECO:0000313" key="1">
    <source>
        <dbReference type="EMBL" id="TQF03606.1"/>
    </source>
</evidence>
<reference evidence="1 2" key="1">
    <citation type="submission" date="2019-06" db="EMBL/GenBank/DDBJ databases">
        <title>Description of Kitasatospora acidophila sp. nov. isolated from pine grove soil, and reclassification of Streptomyces novaecaesareae to Kitasatospora novaeceasareae comb. nov.</title>
        <authorList>
            <person name="Kim M.J."/>
        </authorList>
    </citation>
    <scope>NUCLEOTIDE SEQUENCE [LARGE SCALE GENOMIC DNA]</scope>
    <source>
        <strain evidence="1 2">MMS16-CNU292</strain>
    </source>
</reference>
<sequence length="118" mass="13375">MARSEIRARRIYDPPAPDDGYRVLVDRLWPRGMAKERAALDEWAKDLAPSNELRQWLHEAPEARATEFADRYRTELDTPEARTHLAALRGHPALTLLTANKDPQARHTAVLAEVLAQG</sequence>
<dbReference type="Proteomes" id="UP000319103">
    <property type="component" value="Unassembled WGS sequence"/>
</dbReference>
<dbReference type="RefSeq" id="WP_141634228.1">
    <property type="nucleotide sequence ID" value="NZ_VIGB01000003.1"/>
</dbReference>
<dbReference type="EMBL" id="VIGB01000003">
    <property type="protein sequence ID" value="TQF03606.1"/>
    <property type="molecule type" value="Genomic_DNA"/>
</dbReference>
<dbReference type="Pfam" id="PF22752">
    <property type="entry name" value="DUF488-N3i"/>
    <property type="match status" value="1"/>
</dbReference>
<organism evidence="1 2">
    <name type="scientific">Kitasatospora acidiphila</name>
    <dbReference type="NCBI Taxonomy" id="2567942"/>
    <lineage>
        <taxon>Bacteria</taxon>
        <taxon>Bacillati</taxon>
        <taxon>Actinomycetota</taxon>
        <taxon>Actinomycetes</taxon>
        <taxon>Kitasatosporales</taxon>
        <taxon>Streptomycetaceae</taxon>
        <taxon>Kitasatospora</taxon>
    </lineage>
</organism>
<dbReference type="OrthoDB" id="9790745at2"/>
<dbReference type="AlphaFoldDB" id="A0A540W3K0"/>
<accession>A0A540W3K0</accession>
<comment type="caution">
    <text evidence="1">The sequence shown here is derived from an EMBL/GenBank/DDBJ whole genome shotgun (WGS) entry which is preliminary data.</text>
</comment>
<evidence type="ECO:0000313" key="2">
    <source>
        <dbReference type="Proteomes" id="UP000319103"/>
    </source>
</evidence>
<name>A0A540W3K0_9ACTN</name>
<dbReference type="InterPro" id="IPR052552">
    <property type="entry name" value="YeaO-like"/>
</dbReference>
<dbReference type="PANTHER" id="PTHR36849">
    <property type="entry name" value="CYTOPLASMIC PROTEIN-RELATED"/>
    <property type="match status" value="1"/>
</dbReference>
<proteinExistence type="predicted"/>
<keyword evidence="2" id="KW-1185">Reference proteome</keyword>
<gene>
    <name evidence="1" type="ORF">E6W39_16945</name>
</gene>